<reference evidence="2" key="1">
    <citation type="submission" date="2014-09" db="EMBL/GenBank/DDBJ databases">
        <authorList>
            <person name="Magalhaes I.L.F."/>
            <person name="Oliveira U."/>
            <person name="Santos F.R."/>
            <person name="Vidigal T.H.D.A."/>
            <person name="Brescovit A.D."/>
            <person name="Santos A.J."/>
        </authorList>
    </citation>
    <scope>NUCLEOTIDE SEQUENCE</scope>
    <source>
        <tissue evidence="2">Shoot tissue taken approximately 20 cm above the soil surface</tissue>
    </source>
</reference>
<feature type="region of interest" description="Disordered" evidence="1">
    <location>
        <begin position="18"/>
        <end position="40"/>
    </location>
</feature>
<sequence>MSSETREIRRNLENLDKKLKLHQIQPNKDCNSQPATSYHT</sequence>
<reference evidence="2" key="2">
    <citation type="journal article" date="2015" name="Data Brief">
        <title>Shoot transcriptome of the giant reed, Arundo donax.</title>
        <authorList>
            <person name="Barrero R.A."/>
            <person name="Guerrero F.D."/>
            <person name="Moolhuijzen P."/>
            <person name="Goolsby J.A."/>
            <person name="Tidwell J."/>
            <person name="Bellgard S.E."/>
            <person name="Bellgard M.I."/>
        </authorList>
    </citation>
    <scope>NUCLEOTIDE SEQUENCE</scope>
    <source>
        <tissue evidence="2">Shoot tissue taken approximately 20 cm above the soil surface</tissue>
    </source>
</reference>
<evidence type="ECO:0000256" key="1">
    <source>
        <dbReference type="SAM" id="MobiDB-lite"/>
    </source>
</evidence>
<organism evidence="2">
    <name type="scientific">Arundo donax</name>
    <name type="common">Giant reed</name>
    <name type="synonym">Donax arundinaceus</name>
    <dbReference type="NCBI Taxonomy" id="35708"/>
    <lineage>
        <taxon>Eukaryota</taxon>
        <taxon>Viridiplantae</taxon>
        <taxon>Streptophyta</taxon>
        <taxon>Embryophyta</taxon>
        <taxon>Tracheophyta</taxon>
        <taxon>Spermatophyta</taxon>
        <taxon>Magnoliopsida</taxon>
        <taxon>Liliopsida</taxon>
        <taxon>Poales</taxon>
        <taxon>Poaceae</taxon>
        <taxon>PACMAD clade</taxon>
        <taxon>Arundinoideae</taxon>
        <taxon>Arundineae</taxon>
        <taxon>Arundo</taxon>
    </lineage>
</organism>
<name>A0A0A9H3U5_ARUDO</name>
<dbReference type="EMBL" id="GBRH01166011">
    <property type="protein sequence ID" value="JAE31885.1"/>
    <property type="molecule type" value="Transcribed_RNA"/>
</dbReference>
<feature type="compositionally biased region" description="Polar residues" evidence="1">
    <location>
        <begin position="24"/>
        <end position="40"/>
    </location>
</feature>
<protein>
    <submittedName>
        <fullName evidence="2">Uncharacterized protein</fullName>
    </submittedName>
</protein>
<proteinExistence type="predicted"/>
<accession>A0A0A9H3U5</accession>
<dbReference type="AlphaFoldDB" id="A0A0A9H3U5"/>
<evidence type="ECO:0000313" key="2">
    <source>
        <dbReference type="EMBL" id="JAE31885.1"/>
    </source>
</evidence>